<dbReference type="AlphaFoldDB" id="A0A5C3NWB0"/>
<dbReference type="EMBL" id="ML211577">
    <property type="protein sequence ID" value="TFK81644.1"/>
    <property type="molecule type" value="Genomic_DNA"/>
</dbReference>
<dbReference type="Proteomes" id="UP000308197">
    <property type="component" value="Unassembled WGS sequence"/>
</dbReference>
<dbReference type="InterPro" id="IPR001138">
    <property type="entry name" value="Zn2Cys6_DnaBD"/>
</dbReference>
<gene>
    <name evidence="2" type="ORF">K466DRAFT_604329</name>
</gene>
<dbReference type="Pfam" id="PF00172">
    <property type="entry name" value="Zn_clus"/>
    <property type="match status" value="1"/>
</dbReference>
<sequence>MTANRWYSAVKEAIRVTQQQTSQYTPWASVNPLSVKLELEDSIALSEHQPRSDLQPAMTWHDLHAERAIAVPVNIASISSNAGLATTMASASAFPEQSFLTAMPQAALGSTSRYPNSSTILASNGFALQAGARGTRGGSGLKPVCVRCHDKKKKCEGVFPCKLCRTKDEDCVERVSKRKRKIV</sequence>
<dbReference type="SUPFAM" id="SSF57701">
    <property type="entry name" value="Zn2/Cys6 DNA-binding domain"/>
    <property type="match status" value="1"/>
</dbReference>
<accession>A0A5C3NWB0</accession>
<dbReference type="SMART" id="SM00066">
    <property type="entry name" value="GAL4"/>
    <property type="match status" value="1"/>
</dbReference>
<feature type="domain" description="Zn(2)-C6 fungal-type" evidence="1">
    <location>
        <begin position="139"/>
        <end position="182"/>
    </location>
</feature>
<proteinExistence type="predicted"/>
<organism evidence="2 3">
    <name type="scientific">Polyporus arcularius HHB13444</name>
    <dbReference type="NCBI Taxonomy" id="1314778"/>
    <lineage>
        <taxon>Eukaryota</taxon>
        <taxon>Fungi</taxon>
        <taxon>Dikarya</taxon>
        <taxon>Basidiomycota</taxon>
        <taxon>Agaricomycotina</taxon>
        <taxon>Agaricomycetes</taxon>
        <taxon>Polyporales</taxon>
        <taxon>Polyporaceae</taxon>
        <taxon>Polyporus</taxon>
    </lineage>
</organism>
<dbReference type="InParanoid" id="A0A5C3NWB0"/>
<dbReference type="InterPro" id="IPR036864">
    <property type="entry name" value="Zn2-C6_fun-type_DNA-bd_sf"/>
</dbReference>
<keyword evidence="3" id="KW-1185">Reference proteome</keyword>
<dbReference type="GO" id="GO:0008270">
    <property type="term" value="F:zinc ion binding"/>
    <property type="evidence" value="ECO:0007669"/>
    <property type="project" value="InterPro"/>
</dbReference>
<reference evidence="2 3" key="1">
    <citation type="journal article" date="2019" name="Nat. Ecol. Evol.">
        <title>Megaphylogeny resolves global patterns of mushroom evolution.</title>
        <authorList>
            <person name="Varga T."/>
            <person name="Krizsan K."/>
            <person name="Foldi C."/>
            <person name="Dima B."/>
            <person name="Sanchez-Garcia M."/>
            <person name="Sanchez-Ramirez S."/>
            <person name="Szollosi G.J."/>
            <person name="Szarkandi J.G."/>
            <person name="Papp V."/>
            <person name="Albert L."/>
            <person name="Andreopoulos W."/>
            <person name="Angelini C."/>
            <person name="Antonin V."/>
            <person name="Barry K.W."/>
            <person name="Bougher N.L."/>
            <person name="Buchanan P."/>
            <person name="Buyck B."/>
            <person name="Bense V."/>
            <person name="Catcheside P."/>
            <person name="Chovatia M."/>
            <person name="Cooper J."/>
            <person name="Damon W."/>
            <person name="Desjardin D."/>
            <person name="Finy P."/>
            <person name="Geml J."/>
            <person name="Haridas S."/>
            <person name="Hughes K."/>
            <person name="Justo A."/>
            <person name="Karasinski D."/>
            <person name="Kautmanova I."/>
            <person name="Kiss B."/>
            <person name="Kocsube S."/>
            <person name="Kotiranta H."/>
            <person name="LaButti K.M."/>
            <person name="Lechner B.E."/>
            <person name="Liimatainen K."/>
            <person name="Lipzen A."/>
            <person name="Lukacs Z."/>
            <person name="Mihaltcheva S."/>
            <person name="Morgado L.N."/>
            <person name="Niskanen T."/>
            <person name="Noordeloos M.E."/>
            <person name="Ohm R.A."/>
            <person name="Ortiz-Santana B."/>
            <person name="Ovrebo C."/>
            <person name="Racz N."/>
            <person name="Riley R."/>
            <person name="Savchenko A."/>
            <person name="Shiryaev A."/>
            <person name="Soop K."/>
            <person name="Spirin V."/>
            <person name="Szebenyi C."/>
            <person name="Tomsovsky M."/>
            <person name="Tulloss R.E."/>
            <person name="Uehling J."/>
            <person name="Grigoriev I.V."/>
            <person name="Vagvolgyi C."/>
            <person name="Papp T."/>
            <person name="Martin F.M."/>
            <person name="Miettinen O."/>
            <person name="Hibbett D.S."/>
            <person name="Nagy L.G."/>
        </authorList>
    </citation>
    <scope>NUCLEOTIDE SEQUENCE [LARGE SCALE GENOMIC DNA]</scope>
    <source>
        <strain evidence="2 3">HHB13444</strain>
    </source>
</reference>
<name>A0A5C3NWB0_9APHY</name>
<evidence type="ECO:0000259" key="1">
    <source>
        <dbReference type="SMART" id="SM00066"/>
    </source>
</evidence>
<dbReference type="CDD" id="cd00067">
    <property type="entry name" value="GAL4"/>
    <property type="match status" value="1"/>
</dbReference>
<evidence type="ECO:0000313" key="2">
    <source>
        <dbReference type="EMBL" id="TFK81644.1"/>
    </source>
</evidence>
<protein>
    <recommendedName>
        <fullName evidence="1">Zn(2)-C6 fungal-type domain-containing protein</fullName>
    </recommendedName>
</protein>
<evidence type="ECO:0000313" key="3">
    <source>
        <dbReference type="Proteomes" id="UP000308197"/>
    </source>
</evidence>
<dbReference type="GO" id="GO:0000981">
    <property type="term" value="F:DNA-binding transcription factor activity, RNA polymerase II-specific"/>
    <property type="evidence" value="ECO:0007669"/>
    <property type="project" value="InterPro"/>
</dbReference>